<dbReference type="Proteomes" id="UP000054937">
    <property type="component" value="Unassembled WGS sequence"/>
</dbReference>
<sequence>MFIVKHRNEEIDKRNQYFYSVKDQGEPTLIVDLTNEPFQLEYQNQKAFQMLQLKGEDDFLQFQNSLQMISSKYAYFNNEQQQLRHSSQQQNEINNQYFGKFGYRHKTAIQIEEQPMPPKSILKNILQNKSDDIGASFKSNLHEQYIVQWSKYNKQLEKQLNRIIEMDIYYYNDLSQDFGYNKCVINCREQVQKSYFGVSTYNQNNFRRSYTQANPSKIVTPKSRKSHEQNGSYMISNSKMHPHFSSKLNERCLSQSLNPYQLQLLLERKTESRYFNSNHNLQSFEAVSKNFRNSIKNKNNGMNLSDDENNRQFKIPKEFGSVENQDTLYQTIGSEKLDPATQINTYLQLGIDANNLNAQLNPNGNNQIPSNGNVKRKVSSRISIPSFQDMIKNRELIKNKVFQNQEKSQNTSIQNEIASNFQLTNRGFLEN</sequence>
<organism evidence="1 2">
    <name type="scientific">Pseudocohnilembus persalinus</name>
    <name type="common">Ciliate</name>
    <dbReference type="NCBI Taxonomy" id="266149"/>
    <lineage>
        <taxon>Eukaryota</taxon>
        <taxon>Sar</taxon>
        <taxon>Alveolata</taxon>
        <taxon>Ciliophora</taxon>
        <taxon>Intramacronucleata</taxon>
        <taxon>Oligohymenophorea</taxon>
        <taxon>Scuticociliatia</taxon>
        <taxon>Philasterida</taxon>
        <taxon>Pseudocohnilembidae</taxon>
        <taxon>Pseudocohnilembus</taxon>
    </lineage>
</organism>
<gene>
    <name evidence="1" type="ORF">PPERSA_01140</name>
</gene>
<dbReference type="InParanoid" id="A0A0V0QV23"/>
<accession>A0A0V0QV23</accession>
<dbReference type="AlphaFoldDB" id="A0A0V0QV23"/>
<dbReference type="EMBL" id="LDAU01000102">
    <property type="protein sequence ID" value="KRX06062.1"/>
    <property type="molecule type" value="Genomic_DNA"/>
</dbReference>
<protein>
    <submittedName>
        <fullName evidence="1">Uncharacterized protein</fullName>
    </submittedName>
</protein>
<keyword evidence="2" id="KW-1185">Reference proteome</keyword>
<comment type="caution">
    <text evidence="1">The sequence shown here is derived from an EMBL/GenBank/DDBJ whole genome shotgun (WGS) entry which is preliminary data.</text>
</comment>
<reference evidence="1 2" key="1">
    <citation type="journal article" date="2015" name="Sci. Rep.">
        <title>Genome of the facultative scuticociliatosis pathogen Pseudocohnilembus persalinus provides insight into its virulence through horizontal gene transfer.</title>
        <authorList>
            <person name="Xiong J."/>
            <person name="Wang G."/>
            <person name="Cheng J."/>
            <person name="Tian M."/>
            <person name="Pan X."/>
            <person name="Warren A."/>
            <person name="Jiang C."/>
            <person name="Yuan D."/>
            <person name="Miao W."/>
        </authorList>
    </citation>
    <scope>NUCLEOTIDE SEQUENCE [LARGE SCALE GENOMIC DNA]</scope>
    <source>
        <strain evidence="1">36N120E</strain>
    </source>
</reference>
<evidence type="ECO:0000313" key="2">
    <source>
        <dbReference type="Proteomes" id="UP000054937"/>
    </source>
</evidence>
<evidence type="ECO:0000313" key="1">
    <source>
        <dbReference type="EMBL" id="KRX06062.1"/>
    </source>
</evidence>
<proteinExistence type="predicted"/>
<name>A0A0V0QV23_PSEPJ</name>